<evidence type="ECO:0000313" key="2">
    <source>
        <dbReference type="Proteomes" id="UP000249661"/>
    </source>
</evidence>
<name>A0ACD1GYN6_9EURO</name>
<dbReference type="EMBL" id="KZ824982">
    <property type="protein sequence ID" value="RAH66445.1"/>
    <property type="molecule type" value="Genomic_DNA"/>
</dbReference>
<evidence type="ECO:0000313" key="1">
    <source>
        <dbReference type="EMBL" id="RAH66445.1"/>
    </source>
</evidence>
<gene>
    <name evidence="1" type="ORF">BO66DRAFT_181006</name>
</gene>
<accession>A0ACD1GYN6</accession>
<protein>
    <submittedName>
        <fullName evidence="1">Uncharacterized protein</fullName>
    </submittedName>
</protein>
<dbReference type="Proteomes" id="UP000249661">
    <property type="component" value="Unassembled WGS sequence"/>
</dbReference>
<keyword evidence="2" id="KW-1185">Reference proteome</keyword>
<reference evidence="1" key="1">
    <citation type="submission" date="2018-02" db="EMBL/GenBank/DDBJ databases">
        <title>The genomes of Aspergillus section Nigri reveals drivers in fungal speciation.</title>
        <authorList>
            <consortium name="DOE Joint Genome Institute"/>
            <person name="Vesth T.C."/>
            <person name="Nybo J."/>
            <person name="Theobald S."/>
            <person name="Brandl J."/>
            <person name="Frisvad J.C."/>
            <person name="Nielsen K.F."/>
            <person name="Lyhne E.K."/>
            <person name="Kogle M.E."/>
            <person name="Kuo A."/>
            <person name="Riley R."/>
            <person name="Clum A."/>
            <person name="Nolan M."/>
            <person name="Lipzen A."/>
            <person name="Salamov A."/>
            <person name="Henrissat B."/>
            <person name="Wiebenga A."/>
            <person name="De vries R.P."/>
            <person name="Grigoriev I.V."/>
            <person name="Mortensen U.H."/>
            <person name="Andersen M.R."/>
            <person name="Baker S.E."/>
        </authorList>
    </citation>
    <scope>NUCLEOTIDE SEQUENCE</scope>
    <source>
        <strain evidence="1">CBS 121060</strain>
    </source>
</reference>
<sequence length="165" mass="18913">MLSELCGLSLRTHKPRTCRRTRNFKIRDNGRKAFSGLCPEDAGRLELPLTRPQAGWLGSSTLQRLGGSPHPLGFSIHGFLFTGDISAQWIYASIYCCGYGLEMLSRSALHSSLQRERLAWKNGLLYKMTWHRHLIELDYNINREKESKKRPLGEGKYILIDMMES</sequence>
<proteinExistence type="predicted"/>
<organism evidence="1 2">
    <name type="scientific">Aspergillus aculeatinus CBS 121060</name>
    <dbReference type="NCBI Taxonomy" id="1448322"/>
    <lineage>
        <taxon>Eukaryota</taxon>
        <taxon>Fungi</taxon>
        <taxon>Dikarya</taxon>
        <taxon>Ascomycota</taxon>
        <taxon>Pezizomycotina</taxon>
        <taxon>Eurotiomycetes</taxon>
        <taxon>Eurotiomycetidae</taxon>
        <taxon>Eurotiales</taxon>
        <taxon>Aspergillaceae</taxon>
        <taxon>Aspergillus</taxon>
        <taxon>Aspergillus subgen. Circumdati</taxon>
    </lineage>
</organism>